<reference evidence="2" key="1">
    <citation type="submission" date="2022-07" db="EMBL/GenBank/DDBJ databases">
        <title>Complete genome sequence of Salinispirillum sp. LH10-3-1 capable of multiple carbohydrate inversion isolated from a soda lake.</title>
        <authorList>
            <person name="Liu J."/>
            <person name="Zhai Y."/>
            <person name="Zhang H."/>
            <person name="Yang H."/>
            <person name="Qu J."/>
            <person name="Li J."/>
        </authorList>
    </citation>
    <scope>NUCLEOTIDE SEQUENCE</scope>
    <source>
        <strain evidence="2">LH 10-3-1</strain>
    </source>
</reference>
<sequence>MNDRSPNVYRSTLLMTLLATATLILSGCNDDNDGGGNKNQKEANPRMLTAMKTSPAVDAQTPNALRSETSAQAQSLLIRSITPRDDDGGDDGNGFNAFNFCDGAYGGQAPEEDRNDYLLSACLVSYAMKETFFSGFLTDIRTSLTRIDQAINPFIDPERYYACADPDSDDFVEGVMTPTLIFANGDDITGKGIPASIPVNCFQNIDPESGLWVAMGLDEDGTLRVVEGNNAGRNTSFITLTAAGDIDAWFTVDMLKDDFPTDGTKDDYDDSDSENIVEAYKGSTGLYRVYSDASSGLIQMSVVGSQGMGEAACGMRVMTDGVFLYFNGNINSSRGGCYDGDVQHAGLFDEDLVEFEVCIKVDGDDFEFKEDLTDCENRGIAPVAIDGSSENVTVDELFDISLITREEFKPYNVTSLFNQAPTLAGTTTTMTDTGYVEVLPPVADSATLDGYIRGDLFFRVDSSPDAAATGFCADVNVAGENPDVPVAARVLLKGSDFSQEELDHFNNSPIRQIVTEITSGYRIAANLEYWADYDVDVAAGVVDSSPLISWNNQTTPSDRKGIRLVHELQPSFTLAADDEIEITLDGDTKYGCNPQEGNRVAIARPNLGRSSLRYFRPADGN</sequence>
<organism evidence="2">
    <name type="scientific">Salinispirillum sp. LH 10-3-1</name>
    <dbReference type="NCBI Taxonomy" id="2952525"/>
    <lineage>
        <taxon>Bacteria</taxon>
        <taxon>Pseudomonadati</taxon>
        <taxon>Pseudomonadota</taxon>
        <taxon>Gammaproteobacteria</taxon>
        <taxon>Oceanospirillales</taxon>
        <taxon>Saccharospirillaceae</taxon>
        <taxon>Salinispirillum</taxon>
    </lineage>
</organism>
<dbReference type="AlphaFoldDB" id="A0AB38YJP1"/>
<gene>
    <name evidence="2" type="ORF">NFC81_07045</name>
</gene>
<evidence type="ECO:0000256" key="1">
    <source>
        <dbReference type="SAM" id="SignalP"/>
    </source>
</evidence>
<dbReference type="RefSeq" id="WP_304996820.1">
    <property type="nucleotide sequence ID" value="NZ_CP101717.1"/>
</dbReference>
<dbReference type="EMBL" id="CP101717">
    <property type="protein sequence ID" value="WLD59528.1"/>
    <property type="molecule type" value="Genomic_DNA"/>
</dbReference>
<proteinExistence type="predicted"/>
<keyword evidence="1" id="KW-0732">Signal</keyword>
<name>A0AB38YJP1_9GAMM</name>
<feature type="chain" id="PRO_5044238968" evidence="1">
    <location>
        <begin position="27"/>
        <end position="621"/>
    </location>
</feature>
<evidence type="ECO:0000313" key="2">
    <source>
        <dbReference type="EMBL" id="WLD59528.1"/>
    </source>
</evidence>
<dbReference type="PROSITE" id="PS51257">
    <property type="entry name" value="PROKAR_LIPOPROTEIN"/>
    <property type="match status" value="1"/>
</dbReference>
<feature type="signal peptide" evidence="1">
    <location>
        <begin position="1"/>
        <end position="26"/>
    </location>
</feature>
<accession>A0AB38YJP1</accession>
<protein>
    <submittedName>
        <fullName evidence="2">Uncharacterized protein</fullName>
    </submittedName>
</protein>